<keyword evidence="2 6" id="KW-0812">Transmembrane</keyword>
<evidence type="ECO:0000256" key="3">
    <source>
        <dbReference type="ARBA" id="ARBA00022824"/>
    </source>
</evidence>
<dbReference type="InterPro" id="IPR002225">
    <property type="entry name" value="3Beta_OHSteriod_DH/Estase"/>
</dbReference>
<dbReference type="InterPro" id="IPR003388">
    <property type="entry name" value="Reticulon"/>
</dbReference>
<evidence type="ECO:0000313" key="9">
    <source>
        <dbReference type="EMBL" id="KAF8393751.1"/>
    </source>
</evidence>
<dbReference type="PANTHER" id="PTHR10994">
    <property type="entry name" value="RETICULON"/>
    <property type="match status" value="1"/>
</dbReference>
<evidence type="ECO:0000256" key="6">
    <source>
        <dbReference type="RuleBase" id="RU004475"/>
    </source>
</evidence>
<dbReference type="InterPro" id="IPR045064">
    <property type="entry name" value="Reticulon-like"/>
</dbReference>
<feature type="transmembrane region" description="Helical" evidence="6">
    <location>
        <begin position="209"/>
        <end position="225"/>
    </location>
</feature>
<dbReference type="Gene3D" id="3.40.50.720">
    <property type="entry name" value="NAD(P)-binding Rossmann-like Domain"/>
    <property type="match status" value="1"/>
</dbReference>
<dbReference type="OrthoDB" id="10058185at2759"/>
<dbReference type="AlphaFoldDB" id="A0A835D8D6"/>
<gene>
    <name evidence="9" type="ORF">HHK36_019949</name>
</gene>
<feature type="domain" description="Reticulon" evidence="8">
    <location>
        <begin position="197"/>
        <end position="348"/>
    </location>
</feature>
<organism evidence="9 10">
    <name type="scientific">Tetracentron sinense</name>
    <name type="common">Spur-leaf</name>
    <dbReference type="NCBI Taxonomy" id="13715"/>
    <lineage>
        <taxon>Eukaryota</taxon>
        <taxon>Viridiplantae</taxon>
        <taxon>Streptophyta</taxon>
        <taxon>Embryophyta</taxon>
        <taxon>Tracheophyta</taxon>
        <taxon>Spermatophyta</taxon>
        <taxon>Magnoliopsida</taxon>
        <taxon>Trochodendrales</taxon>
        <taxon>Trochodendraceae</taxon>
        <taxon>Tetracentron</taxon>
    </lineage>
</organism>
<dbReference type="EMBL" id="JABCRI010000014">
    <property type="protein sequence ID" value="KAF8393751.1"/>
    <property type="molecule type" value="Genomic_DNA"/>
</dbReference>
<comment type="subcellular location">
    <subcellularLocation>
        <location evidence="1 7">Endoplasmic reticulum membrane</location>
        <topology evidence="1 7">Multi-pass membrane protein</topology>
    </subcellularLocation>
</comment>
<comment type="similarity">
    <text evidence="6">Belongs to the 3-beta-HSD family.</text>
</comment>
<evidence type="ECO:0000256" key="5">
    <source>
        <dbReference type="ARBA" id="ARBA00023136"/>
    </source>
</evidence>
<dbReference type="GO" id="GO:0005789">
    <property type="term" value="C:endoplasmic reticulum membrane"/>
    <property type="evidence" value="ECO:0007669"/>
    <property type="project" value="UniProtKB-SubCell"/>
</dbReference>
<dbReference type="Pfam" id="PF01073">
    <property type="entry name" value="3Beta_HSD"/>
    <property type="match status" value="1"/>
</dbReference>
<keyword evidence="10" id="KW-1185">Reference proteome</keyword>
<dbReference type="InterPro" id="IPR036291">
    <property type="entry name" value="NAD(P)-bd_dom_sf"/>
</dbReference>
<accession>A0A835D8D6</accession>
<feature type="transmembrane region" description="Helical" evidence="6">
    <location>
        <begin position="313"/>
        <end position="341"/>
    </location>
</feature>
<dbReference type="GO" id="GO:0006694">
    <property type="term" value="P:steroid biosynthetic process"/>
    <property type="evidence" value="ECO:0007669"/>
    <property type="project" value="InterPro"/>
</dbReference>
<comment type="caution">
    <text evidence="9">The sequence shown here is derived from an EMBL/GenBank/DDBJ whole genome shotgun (WGS) entry which is preliminary data.</text>
</comment>
<keyword evidence="5 6" id="KW-0472">Membrane</keyword>
<evidence type="ECO:0000256" key="7">
    <source>
        <dbReference type="RuleBase" id="RU363132"/>
    </source>
</evidence>
<dbReference type="PROSITE" id="PS50845">
    <property type="entry name" value="RETICULON"/>
    <property type="match status" value="1"/>
</dbReference>
<keyword evidence="6" id="KW-0560">Oxidoreductase</keyword>
<reference evidence="9 10" key="1">
    <citation type="submission" date="2020-04" db="EMBL/GenBank/DDBJ databases">
        <title>Plant Genome Project.</title>
        <authorList>
            <person name="Zhang R.-G."/>
        </authorList>
    </citation>
    <scope>NUCLEOTIDE SEQUENCE [LARGE SCALE GENOMIC DNA]</scope>
    <source>
        <strain evidence="9">YNK0</strain>
        <tissue evidence="9">Leaf</tissue>
    </source>
</reference>
<evidence type="ECO:0000259" key="8">
    <source>
        <dbReference type="PROSITE" id="PS50845"/>
    </source>
</evidence>
<proteinExistence type="inferred from homology"/>
<sequence length="399" mass="45197">MLVSIAYAMDLCCKICFQEITEFSCQFIIGNGENICDFTYIENIAHAYIRAEEALGSEMASVAGKAFFITNLEPMKFWEFASLILEGLGYQRPSIQLPARMVWFILVLSKWMHKKLGLTKHDYSVLTPTVHLLSRTRTFNCSASQKHFGYSPVVSQEEGVTLTIKSFSHLAKESFPARYRDFSELSKAEKLLSSGRVADILLWRDEKKTFTYFLTLVLLFYWFFLSGRPLISSTARLLLLFSVILFGHGILPSSMCGFTIQKISSSYFEVSETVIEDAIITVAYAWNRGVHTLRSLAQGDDWNLFFKVAASLYFFKLLLSFSFSNVIGVALVFAFTAFFVYEQYEEEVIRVARASSTGTKLMGLLMKNLPAYVVSLLQNYKILGQNEEPAAVKGRQHGP</sequence>
<dbReference type="Proteomes" id="UP000655225">
    <property type="component" value="Unassembled WGS sequence"/>
</dbReference>
<dbReference type="OMA" id="ENIAHAY"/>
<dbReference type="GO" id="GO:0016616">
    <property type="term" value="F:oxidoreductase activity, acting on the CH-OH group of donors, NAD or NADP as acceptor"/>
    <property type="evidence" value="ECO:0007669"/>
    <property type="project" value="InterPro"/>
</dbReference>
<feature type="transmembrane region" description="Helical" evidence="6">
    <location>
        <begin position="237"/>
        <end position="260"/>
    </location>
</feature>
<protein>
    <recommendedName>
        <fullName evidence="7">Reticulon-like protein</fullName>
    </recommendedName>
</protein>
<name>A0A835D8D6_TETSI</name>
<dbReference type="GO" id="GO:0009617">
    <property type="term" value="P:response to bacterium"/>
    <property type="evidence" value="ECO:0007669"/>
    <property type="project" value="InterPro"/>
</dbReference>
<keyword evidence="3 7" id="KW-0256">Endoplasmic reticulum</keyword>
<evidence type="ECO:0000256" key="4">
    <source>
        <dbReference type="ARBA" id="ARBA00022989"/>
    </source>
</evidence>
<dbReference type="Pfam" id="PF02453">
    <property type="entry name" value="Reticulon"/>
    <property type="match status" value="1"/>
</dbReference>
<dbReference type="SUPFAM" id="SSF51735">
    <property type="entry name" value="NAD(P)-binding Rossmann-fold domains"/>
    <property type="match status" value="1"/>
</dbReference>
<evidence type="ECO:0000313" key="10">
    <source>
        <dbReference type="Proteomes" id="UP000655225"/>
    </source>
</evidence>
<keyword evidence="4 6" id="KW-1133">Transmembrane helix</keyword>
<dbReference type="PANTHER" id="PTHR10994:SF193">
    <property type="entry name" value="RETICULON-LIKE PROTEIN"/>
    <property type="match status" value="1"/>
</dbReference>
<evidence type="ECO:0000256" key="1">
    <source>
        <dbReference type="ARBA" id="ARBA00004477"/>
    </source>
</evidence>
<evidence type="ECO:0000256" key="2">
    <source>
        <dbReference type="ARBA" id="ARBA00022692"/>
    </source>
</evidence>